<reference evidence="4" key="1">
    <citation type="submission" date="2017-09" db="EMBL/GenBank/DDBJ databases">
        <title>Brachybacterium sp. VM2412.</title>
        <authorList>
            <person name="Tak E.J."/>
            <person name="Bae J.-W."/>
        </authorList>
    </citation>
    <scope>NUCLEOTIDE SEQUENCE [LARGE SCALE GENOMIC DNA]</scope>
    <source>
        <strain evidence="4">VM2412</strain>
    </source>
</reference>
<accession>A0A291GPW7</accession>
<organism evidence="3 4">
    <name type="scientific">Brachybacterium vulturis</name>
    <dbReference type="NCBI Taxonomy" id="2017484"/>
    <lineage>
        <taxon>Bacteria</taxon>
        <taxon>Bacillati</taxon>
        <taxon>Actinomycetota</taxon>
        <taxon>Actinomycetes</taxon>
        <taxon>Micrococcales</taxon>
        <taxon>Dermabacteraceae</taxon>
        <taxon>Brachybacterium</taxon>
    </lineage>
</organism>
<dbReference type="OrthoDB" id="4793422at2"/>
<evidence type="ECO:0000256" key="2">
    <source>
        <dbReference type="SAM" id="MobiDB-lite"/>
    </source>
</evidence>
<proteinExistence type="predicted"/>
<dbReference type="AlphaFoldDB" id="A0A291GPW7"/>
<dbReference type="EMBL" id="CP023563">
    <property type="protein sequence ID" value="ATG52072.1"/>
    <property type="molecule type" value="Genomic_DNA"/>
</dbReference>
<keyword evidence="1" id="KW-0175">Coiled coil</keyword>
<sequence>MASLIESVRKLHGPHVVAHDNGYDVDVICSECTRLRLEALDQAAGVGEDLSYSVESIRVSYPCTTQVVAGTTAVEGKEEAARMRLERLVIQRQEIEEQMERLDAVITLIRRDLGEDLDQDVPEPDDDPKHEPEPGDAGDNQNDEDEQPDPAKRSKKAKAKEPDEPDREPGKTPPQTTDPGDDFDF</sequence>
<evidence type="ECO:0000313" key="3">
    <source>
        <dbReference type="EMBL" id="ATG52072.1"/>
    </source>
</evidence>
<feature type="region of interest" description="Disordered" evidence="2">
    <location>
        <begin position="114"/>
        <end position="185"/>
    </location>
</feature>
<keyword evidence="4" id="KW-1185">Reference proteome</keyword>
<feature type="compositionally biased region" description="Basic and acidic residues" evidence="2">
    <location>
        <begin position="159"/>
        <end position="170"/>
    </location>
</feature>
<name>A0A291GPW7_9MICO</name>
<feature type="coiled-coil region" evidence="1">
    <location>
        <begin position="78"/>
        <end position="112"/>
    </location>
</feature>
<dbReference type="RefSeq" id="WP_096803190.1">
    <property type="nucleotide sequence ID" value="NZ_CP023563.1"/>
</dbReference>
<protein>
    <submittedName>
        <fullName evidence="3">Uncharacterized protein</fullName>
    </submittedName>
</protein>
<feature type="compositionally biased region" description="Acidic residues" evidence="2">
    <location>
        <begin position="115"/>
        <end position="126"/>
    </location>
</feature>
<gene>
    <name evidence="3" type="ORF">CFK38_11480</name>
</gene>
<dbReference type="KEGG" id="brz:CFK38_11480"/>
<evidence type="ECO:0000313" key="4">
    <source>
        <dbReference type="Proteomes" id="UP000218165"/>
    </source>
</evidence>
<evidence type="ECO:0000256" key="1">
    <source>
        <dbReference type="SAM" id="Coils"/>
    </source>
</evidence>
<dbReference type="Proteomes" id="UP000218165">
    <property type="component" value="Chromosome"/>
</dbReference>